<evidence type="ECO:0000259" key="2">
    <source>
        <dbReference type="PROSITE" id="PS50994"/>
    </source>
</evidence>
<feature type="domain" description="Integrase catalytic" evidence="2">
    <location>
        <begin position="463"/>
        <end position="656"/>
    </location>
</feature>
<dbReference type="EMBL" id="CAJNBH010000004">
    <property type="protein sequence ID" value="CAE6724314.1"/>
    <property type="molecule type" value="Genomic_DNA"/>
</dbReference>
<protein>
    <recommendedName>
        <fullName evidence="2">Integrase catalytic domain-containing protein</fullName>
    </recommendedName>
</protein>
<feature type="compositionally biased region" description="Low complexity" evidence="1">
    <location>
        <begin position="854"/>
        <end position="877"/>
    </location>
</feature>
<accession>A0ABM8QZD9</accession>
<dbReference type="RefSeq" id="WP_200658283.1">
    <property type="nucleotide sequence ID" value="NZ_CAJNBH010000004.1"/>
</dbReference>
<sequence>MTRINCDLLDTLLQSLRVTKQGTELVNEIRDRAPLEPKPRVRAGRMRGEHVSTLMGFAVRLNDFTLQSALLHELDDPHEKCLGYYSWPTDIGGVRYGVSYGSHTQVDVIRPFLLKISEEWVGFVDVFPTSMLKKSAMGGSALYEEVDEGHWTSPPVAERLSSYGLRYQILTETHFGHWYLINMALLSPYHQPDYKVQDPAACEAVVAMVKAKGYMFRRDLIDRQLISADDLNHLIVTRRVFFPLRAQDLTDMRSSAVFRDAIANEVFKATKAASDGFLSLDTTGRERSADVAPDPEPDFIRFVSPEAYDHAQHKLATLPEKISYWWPASGPKRAGNPIPPATKALWKSQAELGELLYNSATYGLIPRWHERGSRAMRFPESEQLWDRVYLKHRLQKRWTIRATHGRFIALAKRLRLPSFSERTAKARDKEYDRSIFVKFRDGRAARYAIAGFAPPGTANRLYQATVPLFLAHIDHTPLEIRIENSANGRRIKSQVWLTVMIDVATGRKLAWTISFSAPSAAAVATVLFECIDRHGCLPRFIVVDNAPEFDSIVMHRILQEAESHLVWRPPYHPRYGSPVEAANNKITVQLLQLLAGNTVAVKSLYDYSRTFIARNAELMTLAQLSAYLKGVFEEVELQVGSARTGDEPVKDYDARRELEVGISYRKSIDLTLSLRRICMPSASNEGLRRVRDEGHVVVNNLAYFSEDLKRFRGQYVRVFPDVIHPGLVYVYVSNAVGWLDAKSIFTDFFALYSKRELLGVIAELKHGRLHGVRDPTLIATVLAEKLLELERDPARKDHLAQQMDRLMNRAPSLLKTEPDSHNYFNAPPNVGAGAIAGEISGTTAKECEEPQGNAQAVPGAEAAAAAQAASQVDADAPGSDAESVNAATGSSDADPPHLSTKDEDFEVIVRPSRLSF</sequence>
<dbReference type="InterPro" id="IPR012337">
    <property type="entry name" value="RNaseH-like_sf"/>
</dbReference>
<dbReference type="Proteomes" id="UP000673821">
    <property type="component" value="Unassembled WGS sequence"/>
</dbReference>
<gene>
    <name evidence="3" type="ORF">R69776_01684</name>
</gene>
<name>A0ABM8QZD9_9BURK</name>
<evidence type="ECO:0000313" key="3">
    <source>
        <dbReference type="EMBL" id="CAE6724314.1"/>
    </source>
</evidence>
<dbReference type="InterPro" id="IPR015378">
    <property type="entry name" value="Transposase-like_Mu_C"/>
</dbReference>
<evidence type="ECO:0000313" key="4">
    <source>
        <dbReference type="Proteomes" id="UP000673821"/>
    </source>
</evidence>
<comment type="caution">
    <text evidence="3">The sequence shown here is derived from an EMBL/GenBank/DDBJ whole genome shotgun (WGS) entry which is preliminary data.</text>
</comment>
<dbReference type="InterPro" id="IPR036397">
    <property type="entry name" value="RNaseH_sf"/>
</dbReference>
<reference evidence="3 4" key="1">
    <citation type="submission" date="2021-02" db="EMBL/GenBank/DDBJ databases">
        <authorList>
            <person name="Vanwijnsberghe S."/>
        </authorList>
    </citation>
    <scope>NUCLEOTIDE SEQUENCE [LARGE SCALE GENOMIC DNA]</scope>
    <source>
        <strain evidence="3 4">R-69776</strain>
    </source>
</reference>
<keyword evidence="4" id="KW-1185">Reference proteome</keyword>
<dbReference type="SUPFAM" id="SSF53098">
    <property type="entry name" value="Ribonuclease H-like"/>
    <property type="match status" value="1"/>
</dbReference>
<evidence type="ECO:0000256" key="1">
    <source>
        <dbReference type="SAM" id="MobiDB-lite"/>
    </source>
</evidence>
<organism evidence="3 4">
    <name type="scientific">Paraburkholderia nemoris</name>
    <dbReference type="NCBI Taxonomy" id="2793076"/>
    <lineage>
        <taxon>Bacteria</taxon>
        <taxon>Pseudomonadati</taxon>
        <taxon>Pseudomonadota</taxon>
        <taxon>Betaproteobacteria</taxon>
        <taxon>Burkholderiales</taxon>
        <taxon>Burkholderiaceae</taxon>
        <taxon>Paraburkholderia</taxon>
    </lineage>
</organism>
<dbReference type="PROSITE" id="PS50994">
    <property type="entry name" value="INTEGRASE"/>
    <property type="match status" value="1"/>
</dbReference>
<proteinExistence type="predicted"/>
<dbReference type="Gene3D" id="3.30.420.10">
    <property type="entry name" value="Ribonuclease H-like superfamily/Ribonuclease H"/>
    <property type="match status" value="1"/>
</dbReference>
<feature type="region of interest" description="Disordered" evidence="1">
    <location>
        <begin position="845"/>
        <end position="916"/>
    </location>
</feature>
<dbReference type="InterPro" id="IPR001584">
    <property type="entry name" value="Integrase_cat-core"/>
</dbReference>
<dbReference type="Pfam" id="PF09299">
    <property type="entry name" value="Mu-transpos_C"/>
    <property type="match status" value="1"/>
</dbReference>